<dbReference type="SUPFAM" id="SSF48695">
    <property type="entry name" value="Multiheme cytochromes"/>
    <property type="match status" value="1"/>
</dbReference>
<dbReference type="Gene3D" id="1.10.1130.20">
    <property type="match status" value="1"/>
</dbReference>
<dbReference type="Proteomes" id="UP000317155">
    <property type="component" value="Unassembled WGS sequence"/>
</dbReference>
<name>A0A550JGW9_9BACT</name>
<evidence type="ECO:0000313" key="1">
    <source>
        <dbReference type="EMBL" id="TRO82423.1"/>
    </source>
</evidence>
<reference evidence="1 2" key="1">
    <citation type="submission" date="2019-07" db="EMBL/GenBank/DDBJ databases">
        <title>Insights of Desulfuromonas acetexigens electromicrobiology.</title>
        <authorList>
            <person name="Katuri K."/>
            <person name="Sapireddy V."/>
            <person name="Shaw D.R."/>
            <person name="Saikaly P."/>
        </authorList>
    </citation>
    <scope>NUCLEOTIDE SEQUENCE [LARGE SCALE GENOMIC DNA]</scope>
    <source>
        <strain evidence="1 2">2873</strain>
    </source>
</reference>
<dbReference type="RefSeq" id="WP_092057472.1">
    <property type="nucleotide sequence ID" value="NZ_FOJJ01000034.1"/>
</dbReference>
<gene>
    <name evidence="1" type="ORF">FL622_07550</name>
</gene>
<keyword evidence="2" id="KW-1185">Reference proteome</keyword>
<evidence type="ECO:0000313" key="2">
    <source>
        <dbReference type="Proteomes" id="UP000317155"/>
    </source>
</evidence>
<dbReference type="OrthoDB" id="5432744at2"/>
<sequence length="91" mass="10228">MSLKKRDLLFVAIVAAVFAVFYAISGDIKTARVPYDDNHKQYLAVVQSDGKMAAEKFCGECHYTGGLAPLPDNQNHKTPSRCLICHKWEER</sequence>
<proteinExistence type="predicted"/>
<organism evidence="1 2">
    <name type="scientific">Trichloromonas acetexigens</name>
    <dbReference type="NCBI Taxonomy" id="38815"/>
    <lineage>
        <taxon>Bacteria</taxon>
        <taxon>Pseudomonadati</taxon>
        <taxon>Thermodesulfobacteriota</taxon>
        <taxon>Desulfuromonadia</taxon>
        <taxon>Desulfuromonadales</taxon>
        <taxon>Trichloromonadaceae</taxon>
        <taxon>Trichloromonas</taxon>
    </lineage>
</organism>
<dbReference type="AlphaFoldDB" id="A0A550JGW9"/>
<accession>A0A550JGW9</accession>
<dbReference type="EMBL" id="VJVV01000004">
    <property type="protein sequence ID" value="TRO82423.1"/>
    <property type="molecule type" value="Genomic_DNA"/>
</dbReference>
<dbReference type="InterPro" id="IPR036280">
    <property type="entry name" value="Multihaem_cyt_sf"/>
</dbReference>
<protein>
    <submittedName>
        <fullName evidence="1">Cytochrome C</fullName>
    </submittedName>
</protein>
<comment type="caution">
    <text evidence="1">The sequence shown here is derived from an EMBL/GenBank/DDBJ whole genome shotgun (WGS) entry which is preliminary data.</text>
</comment>